<reference evidence="8 9" key="1">
    <citation type="journal article" date="2009" name="Nat. Genet.">
        <title>The genome of the cucumber, Cucumis sativus L.</title>
        <authorList>
            <person name="Huang S."/>
            <person name="Li R."/>
            <person name="Zhang Z."/>
            <person name="Li L."/>
            <person name="Gu X."/>
            <person name="Fan W."/>
            <person name="Lucas W.J."/>
            <person name="Wang X."/>
            <person name="Xie B."/>
            <person name="Ni P."/>
            <person name="Ren Y."/>
            <person name="Zhu H."/>
            <person name="Li J."/>
            <person name="Lin K."/>
            <person name="Jin W."/>
            <person name="Fei Z."/>
            <person name="Li G."/>
            <person name="Staub J."/>
            <person name="Kilian A."/>
            <person name="van der Vossen E.A."/>
            <person name="Wu Y."/>
            <person name="Guo J."/>
            <person name="He J."/>
            <person name="Jia Z."/>
            <person name="Ren Y."/>
            <person name="Tian G."/>
            <person name="Lu Y."/>
            <person name="Ruan J."/>
            <person name="Qian W."/>
            <person name="Wang M."/>
            <person name="Huang Q."/>
            <person name="Li B."/>
            <person name="Xuan Z."/>
            <person name="Cao J."/>
            <person name="Asan"/>
            <person name="Wu Z."/>
            <person name="Zhang J."/>
            <person name="Cai Q."/>
            <person name="Bai Y."/>
            <person name="Zhao B."/>
            <person name="Han Y."/>
            <person name="Li Y."/>
            <person name="Li X."/>
            <person name="Wang S."/>
            <person name="Shi Q."/>
            <person name="Liu S."/>
            <person name="Cho W.K."/>
            <person name="Kim J.Y."/>
            <person name="Xu Y."/>
            <person name="Heller-Uszynska K."/>
            <person name="Miao H."/>
            <person name="Cheng Z."/>
            <person name="Zhang S."/>
            <person name="Wu J."/>
            <person name="Yang Y."/>
            <person name="Kang H."/>
            <person name="Li M."/>
            <person name="Liang H."/>
            <person name="Ren X."/>
            <person name="Shi Z."/>
            <person name="Wen M."/>
            <person name="Jian M."/>
            <person name="Yang H."/>
            <person name="Zhang G."/>
            <person name="Yang Z."/>
            <person name="Chen R."/>
            <person name="Liu S."/>
            <person name="Li J."/>
            <person name="Ma L."/>
            <person name="Liu H."/>
            <person name="Zhou Y."/>
            <person name="Zhao J."/>
            <person name="Fang X."/>
            <person name="Li G."/>
            <person name="Fang L."/>
            <person name="Li Y."/>
            <person name="Liu D."/>
            <person name="Zheng H."/>
            <person name="Zhang Y."/>
            <person name="Qin N."/>
            <person name="Li Z."/>
            <person name="Yang G."/>
            <person name="Yang S."/>
            <person name="Bolund L."/>
            <person name="Kristiansen K."/>
            <person name="Zheng H."/>
            <person name="Li S."/>
            <person name="Zhang X."/>
            <person name="Yang H."/>
            <person name="Wang J."/>
            <person name="Sun R."/>
            <person name="Zhang B."/>
            <person name="Jiang S."/>
            <person name="Wang J."/>
            <person name="Du Y."/>
            <person name="Li S."/>
        </authorList>
    </citation>
    <scope>NUCLEOTIDE SEQUENCE [LARGE SCALE GENOMIC DNA]</scope>
    <source>
        <strain evidence="9">cv. 9930</strain>
    </source>
</reference>
<evidence type="ECO:0000256" key="5">
    <source>
        <dbReference type="ARBA" id="ARBA00023008"/>
    </source>
</evidence>
<comment type="similarity">
    <text evidence="2">Belongs to the tyrosinase family.</text>
</comment>
<comment type="cofactor">
    <cofactor evidence="1">
        <name>Cu(2+)</name>
        <dbReference type="ChEBI" id="CHEBI:29036"/>
    </cofactor>
</comment>
<feature type="chain" id="PRO_5001973088" description="Tyrosinase copper-binding domain-containing protein" evidence="6">
    <location>
        <begin position="27"/>
        <end position="304"/>
    </location>
</feature>
<protein>
    <recommendedName>
        <fullName evidence="7">Tyrosinase copper-binding domain-containing protein</fullName>
    </recommendedName>
</protein>
<dbReference type="PROSITE" id="PS00498">
    <property type="entry name" value="TYROSINASE_2"/>
    <property type="match status" value="1"/>
</dbReference>
<dbReference type="EMBL" id="CM002922">
    <property type="protein sequence ID" value="KGN64650.1"/>
    <property type="molecule type" value="Genomic_DNA"/>
</dbReference>
<dbReference type="AlphaFoldDB" id="A0A0A0LRV2"/>
<dbReference type="Gene3D" id="1.10.1280.10">
    <property type="entry name" value="Di-copper center containing domain from catechol oxidase"/>
    <property type="match status" value="2"/>
</dbReference>
<keyword evidence="4" id="KW-0560">Oxidoreductase</keyword>
<dbReference type="PANTHER" id="PTHR11474">
    <property type="entry name" value="TYROSINASE FAMILY MEMBER"/>
    <property type="match status" value="1"/>
</dbReference>
<evidence type="ECO:0000313" key="9">
    <source>
        <dbReference type="Proteomes" id="UP000029981"/>
    </source>
</evidence>
<dbReference type="InterPro" id="IPR002227">
    <property type="entry name" value="Tyrosinase_Cu-bd"/>
</dbReference>
<evidence type="ECO:0000313" key="8">
    <source>
        <dbReference type="EMBL" id="KGN64650.1"/>
    </source>
</evidence>
<evidence type="ECO:0000256" key="2">
    <source>
        <dbReference type="ARBA" id="ARBA00009928"/>
    </source>
</evidence>
<dbReference type="Pfam" id="PF12142">
    <property type="entry name" value="PPO1_DWL"/>
    <property type="match status" value="1"/>
</dbReference>
<keyword evidence="3" id="KW-0479">Metal-binding</keyword>
<dbReference type="InterPro" id="IPR008922">
    <property type="entry name" value="Di-copper_centre_dom_sf"/>
</dbReference>
<evidence type="ECO:0000259" key="7">
    <source>
        <dbReference type="PROSITE" id="PS00498"/>
    </source>
</evidence>
<dbReference type="Proteomes" id="UP000029981">
    <property type="component" value="Chromosome 1"/>
</dbReference>
<evidence type="ECO:0000256" key="1">
    <source>
        <dbReference type="ARBA" id="ARBA00001973"/>
    </source>
</evidence>
<evidence type="ECO:0000256" key="4">
    <source>
        <dbReference type="ARBA" id="ARBA00023002"/>
    </source>
</evidence>
<reference evidence="8 9" key="3">
    <citation type="journal article" date="2010" name="BMC Genomics">
        <title>Transcriptome sequencing and comparative analysis of cucumber flowers with different sex types.</title>
        <authorList>
            <person name="Guo S."/>
            <person name="Zheng Y."/>
            <person name="Joung J.G."/>
            <person name="Liu S."/>
            <person name="Zhang Z."/>
            <person name="Crasta O.R."/>
            <person name="Sobral B.W."/>
            <person name="Xu Y."/>
            <person name="Huang S."/>
            <person name="Fei Z."/>
        </authorList>
    </citation>
    <scope>NUCLEOTIDE SEQUENCE [LARGE SCALE GENOMIC DNA]</scope>
    <source>
        <strain evidence="9">cv. 9930</strain>
    </source>
</reference>
<proteinExistence type="inferred from homology"/>
<evidence type="ECO:0000256" key="6">
    <source>
        <dbReference type="SAM" id="SignalP"/>
    </source>
</evidence>
<dbReference type="PANTHER" id="PTHR11474:SF108">
    <property type="entry name" value="TYROSINASE COPPER-BINDING DOMAIN-CONTAINING PROTEIN"/>
    <property type="match status" value="1"/>
</dbReference>
<dbReference type="GO" id="GO:0004097">
    <property type="term" value="F:catechol oxidase activity"/>
    <property type="evidence" value="ECO:0007669"/>
    <property type="project" value="InterPro"/>
</dbReference>
<keyword evidence="9" id="KW-1185">Reference proteome</keyword>
<accession>A0A0A0LRV2</accession>
<dbReference type="SUPFAM" id="SSF48056">
    <property type="entry name" value="Di-copper centre-containing domain"/>
    <property type="match status" value="1"/>
</dbReference>
<dbReference type="InterPro" id="IPR022739">
    <property type="entry name" value="Polyphenol_oxidase_cen"/>
</dbReference>
<feature type="domain" description="Tyrosinase copper-binding" evidence="7">
    <location>
        <begin position="203"/>
        <end position="214"/>
    </location>
</feature>
<evidence type="ECO:0000256" key="3">
    <source>
        <dbReference type="ARBA" id="ARBA00022723"/>
    </source>
</evidence>
<sequence length="304" mass="34563">MYCLDLEGFTASRLLAAITLFALADSLLSPDVLNCVTKGKHQQGTMDVAHLKSKKLLSLSPRSFQHPLMSTVPIAMMHPSESVAKVQVHSNALFFPPHRAYLYFFERFLSSLIGNPDFAIPFWNWDTPDGMYNMTEPYNDPNSSLYDKFRDPLLIKTEDHGFDIVECKLHWMKQRMNVTSARRFLGNIVEVGKVPTHNDMGRDPLFYAHHVNVDGMWKIWKEMGNQDHTDEGWVNSTFVFYDENQNAVRIKVSDCLDSKKLGYDYEKRIIPAASNEAKFPVKMKPKLGGESVSIGGITAQLQPV</sequence>
<reference evidence="8 9" key="2">
    <citation type="journal article" date="2009" name="PLoS ONE">
        <title>An integrated genetic and cytogenetic map of the cucumber genome.</title>
        <authorList>
            <person name="Ren Y."/>
            <person name="Zhang Z."/>
            <person name="Liu J."/>
            <person name="Staub J.E."/>
            <person name="Han Y."/>
            <person name="Cheng Z."/>
            <person name="Li X."/>
            <person name="Lu J."/>
            <person name="Miao H."/>
            <person name="Kang H."/>
            <person name="Xie B."/>
            <person name="Gu X."/>
            <person name="Wang X."/>
            <person name="Du Y."/>
            <person name="Jin W."/>
            <person name="Huang S."/>
        </authorList>
    </citation>
    <scope>NUCLEOTIDE SEQUENCE [LARGE SCALE GENOMIC DNA]</scope>
    <source>
        <strain evidence="9">cv. 9930</strain>
    </source>
</reference>
<keyword evidence="5" id="KW-0186">Copper</keyword>
<feature type="signal peptide" evidence="6">
    <location>
        <begin position="1"/>
        <end position="26"/>
    </location>
</feature>
<keyword evidence="6" id="KW-0732">Signal</keyword>
<dbReference type="GO" id="GO:0046872">
    <property type="term" value="F:metal ion binding"/>
    <property type="evidence" value="ECO:0007669"/>
    <property type="project" value="UniProtKB-KW"/>
</dbReference>
<dbReference type="InterPro" id="IPR050316">
    <property type="entry name" value="Tyrosinase/Hemocyanin"/>
</dbReference>
<dbReference type="Gramene" id="KGN64650">
    <property type="protein sequence ID" value="KGN64650"/>
    <property type="gene ID" value="Csa_1G073100"/>
</dbReference>
<organism evidence="8 9">
    <name type="scientific">Cucumis sativus</name>
    <name type="common">Cucumber</name>
    <dbReference type="NCBI Taxonomy" id="3659"/>
    <lineage>
        <taxon>Eukaryota</taxon>
        <taxon>Viridiplantae</taxon>
        <taxon>Streptophyta</taxon>
        <taxon>Embryophyta</taxon>
        <taxon>Tracheophyta</taxon>
        <taxon>Spermatophyta</taxon>
        <taxon>Magnoliopsida</taxon>
        <taxon>eudicotyledons</taxon>
        <taxon>Gunneridae</taxon>
        <taxon>Pentapetalae</taxon>
        <taxon>rosids</taxon>
        <taxon>fabids</taxon>
        <taxon>Cucurbitales</taxon>
        <taxon>Cucurbitaceae</taxon>
        <taxon>Benincaseae</taxon>
        <taxon>Cucumis</taxon>
    </lineage>
</organism>
<gene>
    <name evidence="8" type="ORF">Csa_1G073100</name>
</gene>
<name>A0A0A0LRV2_CUCSA</name>
<reference evidence="8 9" key="4">
    <citation type="journal article" date="2011" name="BMC Genomics">
        <title>RNA-Seq improves annotation of protein-coding genes in the cucumber genome.</title>
        <authorList>
            <person name="Li Z."/>
            <person name="Zhang Z."/>
            <person name="Yan P."/>
            <person name="Huang S."/>
            <person name="Fei Z."/>
            <person name="Lin K."/>
        </authorList>
    </citation>
    <scope>NUCLEOTIDE SEQUENCE [LARGE SCALE GENOMIC DNA]</scope>
    <source>
        <strain evidence="9">cv. 9930</strain>
    </source>
</reference>
<dbReference type="Pfam" id="PF00264">
    <property type="entry name" value="Tyrosinase"/>
    <property type="match status" value="2"/>
</dbReference>
<dbReference type="STRING" id="3659.A0A0A0LRV2"/>